<name>A0A0V1B7E4_TRISP</name>
<evidence type="ECO:0000313" key="2">
    <source>
        <dbReference type="Proteomes" id="UP000054776"/>
    </source>
</evidence>
<protein>
    <submittedName>
        <fullName evidence="1">Uncharacterized protein</fullName>
    </submittedName>
</protein>
<dbReference type="OrthoDB" id="10553384at2759"/>
<dbReference type="Proteomes" id="UP000054776">
    <property type="component" value="Unassembled WGS sequence"/>
</dbReference>
<comment type="caution">
    <text evidence="1">The sequence shown here is derived from an EMBL/GenBank/DDBJ whole genome shotgun (WGS) entry which is preliminary data.</text>
</comment>
<sequence>MNCEFKKAFLANQTLSIILNSLNTRLTNLIFTELRDENLQYYNTNQLYQRLLGSMKFTCTLKRASFIHACMSNVQNLNHSIVKPIFCCCERATFVAERISLICTLKHLLKRQAASCLAYAYRHFSLLIKIKTSSALCSFKVWY</sequence>
<dbReference type="InParanoid" id="A0A0V1B7E4"/>
<gene>
    <name evidence="1" type="ORF">T01_2311</name>
</gene>
<keyword evidence="2" id="KW-1185">Reference proteome</keyword>
<accession>A0A0V1B7E4</accession>
<dbReference type="AlphaFoldDB" id="A0A0V1B7E4"/>
<dbReference type="EMBL" id="JYDH01000090">
    <property type="protein sequence ID" value="KRY32907.1"/>
    <property type="molecule type" value="Genomic_DNA"/>
</dbReference>
<evidence type="ECO:0000313" key="1">
    <source>
        <dbReference type="EMBL" id="KRY32907.1"/>
    </source>
</evidence>
<proteinExistence type="predicted"/>
<organism evidence="1 2">
    <name type="scientific">Trichinella spiralis</name>
    <name type="common">Trichina worm</name>
    <dbReference type="NCBI Taxonomy" id="6334"/>
    <lineage>
        <taxon>Eukaryota</taxon>
        <taxon>Metazoa</taxon>
        <taxon>Ecdysozoa</taxon>
        <taxon>Nematoda</taxon>
        <taxon>Enoplea</taxon>
        <taxon>Dorylaimia</taxon>
        <taxon>Trichinellida</taxon>
        <taxon>Trichinellidae</taxon>
        <taxon>Trichinella</taxon>
    </lineage>
</organism>
<reference evidence="1 2" key="1">
    <citation type="submission" date="2015-01" db="EMBL/GenBank/DDBJ databases">
        <title>Evolution of Trichinella species and genotypes.</title>
        <authorList>
            <person name="Korhonen P.K."/>
            <person name="Edoardo P."/>
            <person name="Giuseppe L.R."/>
            <person name="Gasser R.B."/>
        </authorList>
    </citation>
    <scope>NUCLEOTIDE SEQUENCE [LARGE SCALE GENOMIC DNA]</scope>
    <source>
        <strain evidence="1">ISS3</strain>
    </source>
</reference>